<feature type="region of interest" description="Disordered" evidence="1">
    <location>
        <begin position="1"/>
        <end position="23"/>
    </location>
</feature>
<evidence type="ECO:0000256" key="1">
    <source>
        <dbReference type="SAM" id="MobiDB-lite"/>
    </source>
</evidence>
<evidence type="ECO:0008006" key="4">
    <source>
        <dbReference type="Google" id="ProtNLM"/>
    </source>
</evidence>
<name>A0A5Q0LLD5_9ACTN</name>
<evidence type="ECO:0000313" key="2">
    <source>
        <dbReference type="EMBL" id="QFZ78052.1"/>
    </source>
</evidence>
<accession>A0A5Q0LLD5</accession>
<organism evidence="2 3">
    <name type="scientific">Streptomyces fagopyri</name>
    <dbReference type="NCBI Taxonomy" id="2662397"/>
    <lineage>
        <taxon>Bacteria</taxon>
        <taxon>Bacillati</taxon>
        <taxon>Actinomycetota</taxon>
        <taxon>Actinomycetes</taxon>
        <taxon>Kitasatosporales</taxon>
        <taxon>Streptomycetaceae</taxon>
        <taxon>Streptomyces</taxon>
    </lineage>
</organism>
<sequence length="135" mass="14549">MSDTVLRGIAEADHPEEAPPPALRTASEMAQEVARRLGTVLGEPVGAHVWHLAVGYETPETWPGRDMVLLPVRGGCECRAQPVPQQEGGAVFGTPVRLRLRLGEALYLPAHFCYTLAEVHAPCIVIQLVFSGTVS</sequence>
<reference evidence="2 3" key="1">
    <citation type="submission" date="2019-10" db="EMBL/GenBank/DDBJ databases">
        <title>A novel species.</title>
        <authorList>
            <person name="Gao J."/>
        </authorList>
    </citation>
    <scope>NUCLEOTIDE SEQUENCE [LARGE SCALE GENOMIC DNA]</scope>
    <source>
        <strain evidence="2 3">QMT-28</strain>
    </source>
</reference>
<protein>
    <recommendedName>
        <fullName evidence="4">Cupin</fullName>
    </recommendedName>
</protein>
<evidence type="ECO:0000313" key="3">
    <source>
        <dbReference type="Proteomes" id="UP000326179"/>
    </source>
</evidence>
<dbReference type="AlphaFoldDB" id="A0A5Q0LLD5"/>
<dbReference type="EMBL" id="CP045643">
    <property type="protein sequence ID" value="QFZ78052.1"/>
    <property type="molecule type" value="Genomic_DNA"/>
</dbReference>
<keyword evidence="3" id="KW-1185">Reference proteome</keyword>
<dbReference type="RefSeq" id="WP_153292232.1">
    <property type="nucleotide sequence ID" value="NZ_CP045643.1"/>
</dbReference>
<proteinExistence type="predicted"/>
<gene>
    <name evidence="2" type="ORF">GFH48_36430</name>
</gene>
<dbReference type="Proteomes" id="UP000326179">
    <property type="component" value="Chromosome"/>
</dbReference>
<dbReference type="KEGG" id="sfy:GFH48_36430"/>